<protein>
    <submittedName>
        <fullName evidence="1">Uncharacterized protein</fullName>
    </submittedName>
</protein>
<dbReference type="Proteomes" id="UP000249057">
    <property type="component" value="Unassembled WGS sequence"/>
</dbReference>
<keyword evidence="2" id="KW-1185">Reference proteome</keyword>
<evidence type="ECO:0000313" key="2">
    <source>
        <dbReference type="Proteomes" id="UP000249057"/>
    </source>
</evidence>
<accession>A0ACD1GFN9</accession>
<organism evidence="1 2">
    <name type="scientific">Aspergillus brunneoviolaceus CBS 621.78</name>
    <dbReference type="NCBI Taxonomy" id="1450534"/>
    <lineage>
        <taxon>Eukaryota</taxon>
        <taxon>Fungi</taxon>
        <taxon>Dikarya</taxon>
        <taxon>Ascomycota</taxon>
        <taxon>Pezizomycotina</taxon>
        <taxon>Eurotiomycetes</taxon>
        <taxon>Eurotiomycetidae</taxon>
        <taxon>Eurotiales</taxon>
        <taxon>Aspergillaceae</taxon>
        <taxon>Aspergillus</taxon>
        <taxon>Aspergillus subgen. Circumdati</taxon>
    </lineage>
</organism>
<gene>
    <name evidence="1" type="ORF">BO95DRAFT_72235</name>
</gene>
<dbReference type="EMBL" id="KZ825327">
    <property type="protein sequence ID" value="RAH47896.1"/>
    <property type="molecule type" value="Genomic_DNA"/>
</dbReference>
<proteinExistence type="predicted"/>
<sequence>MQCLFGWKPSNQTKWRPSRQTAKATQAKATQVSLPALRSHLSSRKLFCGSSTSLHRLSKIASFRPWKTKPATAIAATIFPTAWGSTIDTVGSMLSSLSFSPWTGPECSQTE</sequence>
<evidence type="ECO:0000313" key="1">
    <source>
        <dbReference type="EMBL" id="RAH47896.1"/>
    </source>
</evidence>
<name>A0ACD1GFN9_9EURO</name>
<reference evidence="1" key="1">
    <citation type="submission" date="2018-02" db="EMBL/GenBank/DDBJ databases">
        <title>The genomes of Aspergillus section Nigri reveals drivers in fungal speciation.</title>
        <authorList>
            <consortium name="DOE Joint Genome Institute"/>
            <person name="Vesth T.C."/>
            <person name="Nybo J."/>
            <person name="Theobald S."/>
            <person name="Brandl J."/>
            <person name="Frisvad J.C."/>
            <person name="Nielsen K.F."/>
            <person name="Lyhne E.K."/>
            <person name="Kogle M.E."/>
            <person name="Kuo A."/>
            <person name="Riley R."/>
            <person name="Clum A."/>
            <person name="Nolan M."/>
            <person name="Lipzen A."/>
            <person name="Salamov A."/>
            <person name="Henrissat B."/>
            <person name="Wiebenga A."/>
            <person name="De vries R.P."/>
            <person name="Grigoriev I.V."/>
            <person name="Mortensen U.H."/>
            <person name="Andersen M.R."/>
            <person name="Baker S.E."/>
        </authorList>
    </citation>
    <scope>NUCLEOTIDE SEQUENCE</scope>
    <source>
        <strain evidence="1">CBS 621.78</strain>
    </source>
</reference>